<gene>
    <name evidence="1" type="ORF">M091_3179</name>
</gene>
<accession>A0AB34L9P1</accession>
<dbReference type="SUPFAM" id="SSF51161">
    <property type="entry name" value="Trimeric LpxA-like enzymes"/>
    <property type="match status" value="1"/>
</dbReference>
<organism evidence="1 2">
    <name type="scientific">Parabacteroides distasonis str. 3776 D15 i</name>
    <dbReference type="NCBI Taxonomy" id="1339342"/>
    <lineage>
        <taxon>Bacteria</taxon>
        <taxon>Pseudomonadati</taxon>
        <taxon>Bacteroidota</taxon>
        <taxon>Bacteroidia</taxon>
        <taxon>Bacteroidales</taxon>
        <taxon>Tannerellaceae</taxon>
        <taxon>Parabacteroides</taxon>
    </lineage>
</organism>
<reference evidence="1 2" key="1">
    <citation type="submission" date="2014-04" db="EMBL/GenBank/DDBJ databases">
        <authorList>
            <person name="Sears C."/>
            <person name="Carroll K."/>
            <person name="Sack B.R."/>
            <person name="Qadri F."/>
            <person name="Myers L.L."/>
            <person name="Chung G.-T."/>
            <person name="Escheverria P."/>
            <person name="Fraser C.M."/>
            <person name="Sadzewicz L."/>
            <person name="Shefchek K.A."/>
            <person name="Tallon L."/>
            <person name="Das S.P."/>
            <person name="Daugherty S."/>
            <person name="Mongodin E.F."/>
        </authorList>
    </citation>
    <scope>NUCLEOTIDE SEQUENCE [LARGE SCALE GENOMIC DNA]</scope>
    <source>
        <strain evidence="1 2">3776 D15 i</strain>
    </source>
</reference>
<dbReference type="AlphaFoldDB" id="A0AB34L9P1"/>
<evidence type="ECO:0000313" key="2">
    <source>
        <dbReference type="Proteomes" id="UP000027850"/>
    </source>
</evidence>
<comment type="caution">
    <text evidence="1">The sequence shown here is derived from an EMBL/GenBank/DDBJ whole genome shotgun (WGS) entry which is preliminary data.</text>
</comment>
<dbReference type="Proteomes" id="UP000027850">
    <property type="component" value="Unassembled WGS sequence"/>
</dbReference>
<protein>
    <submittedName>
        <fullName evidence="1">Bacterial transferase hexapeptide family protein</fullName>
    </submittedName>
</protein>
<dbReference type="GO" id="GO:0016740">
    <property type="term" value="F:transferase activity"/>
    <property type="evidence" value="ECO:0007669"/>
    <property type="project" value="UniProtKB-KW"/>
</dbReference>
<dbReference type="RefSeq" id="WP_157304523.1">
    <property type="nucleotide sequence ID" value="NZ_JNHK01000099.1"/>
</dbReference>
<keyword evidence="1" id="KW-0808">Transferase</keyword>
<dbReference type="InterPro" id="IPR011004">
    <property type="entry name" value="Trimer_LpxA-like_sf"/>
</dbReference>
<name>A0AB34L9P1_PARDI</name>
<dbReference type="EMBL" id="JNHK01000099">
    <property type="protein sequence ID" value="KDS34373.1"/>
    <property type="molecule type" value="Genomic_DNA"/>
</dbReference>
<sequence>MEAPIKIGNHVWLGAYVKVGKGVCLPDDCVVAQSSLVTKQFNSPHTLIGGVPAKEISKDITWNID</sequence>
<evidence type="ECO:0000313" key="1">
    <source>
        <dbReference type="EMBL" id="KDS34373.1"/>
    </source>
</evidence>
<dbReference type="Gene3D" id="2.160.10.10">
    <property type="entry name" value="Hexapeptide repeat proteins"/>
    <property type="match status" value="1"/>
</dbReference>
<proteinExistence type="predicted"/>